<evidence type="ECO:0000313" key="2">
    <source>
        <dbReference type="Proteomes" id="UP001500840"/>
    </source>
</evidence>
<dbReference type="Proteomes" id="UP001500840">
    <property type="component" value="Unassembled WGS sequence"/>
</dbReference>
<sequence>MFDVDSTDYPKLVARIVEHFGLKPTSDLVIGPDQLIGGYSCGNCSIGLDWDNWSGFFVTAHTPEAEPLVKSIGTFLSNG</sequence>
<comment type="caution">
    <text evidence="1">The sequence shown here is derived from an EMBL/GenBank/DDBJ whole genome shotgun (WGS) entry which is preliminary data.</text>
</comment>
<reference evidence="2" key="1">
    <citation type="journal article" date="2019" name="Int. J. Syst. Evol. Microbiol.">
        <title>The Global Catalogue of Microorganisms (GCM) 10K type strain sequencing project: providing services to taxonomists for standard genome sequencing and annotation.</title>
        <authorList>
            <consortium name="The Broad Institute Genomics Platform"/>
            <consortium name="The Broad Institute Genome Sequencing Center for Infectious Disease"/>
            <person name="Wu L."/>
            <person name="Ma J."/>
        </authorList>
    </citation>
    <scope>NUCLEOTIDE SEQUENCE [LARGE SCALE GENOMIC DNA]</scope>
    <source>
        <strain evidence="2">JCM 17759</strain>
    </source>
</reference>
<accession>A0ABP8MLA1</accession>
<evidence type="ECO:0000313" key="1">
    <source>
        <dbReference type="EMBL" id="GAA4452376.1"/>
    </source>
</evidence>
<name>A0ABP8MLA1_9BACT</name>
<dbReference type="EMBL" id="BAABGA010000029">
    <property type="protein sequence ID" value="GAA4452376.1"/>
    <property type="molecule type" value="Genomic_DNA"/>
</dbReference>
<keyword evidence="2" id="KW-1185">Reference proteome</keyword>
<organism evidence="1 2">
    <name type="scientific">Novipirellula rosea</name>
    <dbReference type="NCBI Taxonomy" id="1031540"/>
    <lineage>
        <taxon>Bacteria</taxon>
        <taxon>Pseudomonadati</taxon>
        <taxon>Planctomycetota</taxon>
        <taxon>Planctomycetia</taxon>
        <taxon>Pirellulales</taxon>
        <taxon>Pirellulaceae</taxon>
        <taxon>Novipirellula</taxon>
    </lineage>
</organism>
<proteinExistence type="predicted"/>
<protein>
    <submittedName>
        <fullName evidence="1">Uncharacterized protein</fullName>
    </submittedName>
</protein>
<gene>
    <name evidence="1" type="ORF">GCM10023156_21590</name>
</gene>